<comment type="caution">
    <text evidence="1">The sequence shown here is derived from an EMBL/GenBank/DDBJ whole genome shotgun (WGS) entry which is preliminary data.</text>
</comment>
<dbReference type="Proteomes" id="UP000821865">
    <property type="component" value="Chromosome 2"/>
</dbReference>
<name>A0ACB8DHQ5_DERSI</name>
<dbReference type="EMBL" id="CM023471">
    <property type="protein sequence ID" value="KAH7967518.1"/>
    <property type="molecule type" value="Genomic_DNA"/>
</dbReference>
<keyword evidence="2" id="KW-1185">Reference proteome</keyword>
<protein>
    <submittedName>
        <fullName evidence="1">Uncharacterized protein</fullName>
    </submittedName>
</protein>
<evidence type="ECO:0000313" key="2">
    <source>
        <dbReference type="Proteomes" id="UP000821865"/>
    </source>
</evidence>
<evidence type="ECO:0000313" key="1">
    <source>
        <dbReference type="EMBL" id="KAH7967518.1"/>
    </source>
</evidence>
<organism evidence="1 2">
    <name type="scientific">Dermacentor silvarum</name>
    <name type="common">Tick</name>
    <dbReference type="NCBI Taxonomy" id="543639"/>
    <lineage>
        <taxon>Eukaryota</taxon>
        <taxon>Metazoa</taxon>
        <taxon>Ecdysozoa</taxon>
        <taxon>Arthropoda</taxon>
        <taxon>Chelicerata</taxon>
        <taxon>Arachnida</taxon>
        <taxon>Acari</taxon>
        <taxon>Parasitiformes</taxon>
        <taxon>Ixodida</taxon>
        <taxon>Ixodoidea</taxon>
        <taxon>Ixodidae</taxon>
        <taxon>Rhipicephalinae</taxon>
        <taxon>Dermacentor</taxon>
    </lineage>
</organism>
<proteinExistence type="predicted"/>
<sequence>MSKLVIIHLLLTIALGVSGDVWPNRYLIPVEIDASSDKMIEYINYLNTTWKAGRNPGFEDPMYVRGLLGVLPDNSRYRLPERAVDIRSLGPLPEDFDSRENWPDCPTIREIRDQGSCGSCWAFGAVEAMSDRTCIHSPEGGSKVVVHLSADDLLSCCRSCGMGCQGGYPGSAWSFWVHKGIVTGGNYDSDEGCMPYPIKWCDHHVNGTLGPCDKKIPPTPRCVHMCRKSYHVDYMKDKHYGNSSYSVPSVAKQIQAEIMTNGPVEADFTVYSDFPHYKSGVYKRHSTEALGGHAIRLLGWGVEEGVPYWLAANSWNSEWGDRGYFKILRGSDECGIENDVVAGLPRY</sequence>
<accession>A0ACB8DHQ5</accession>
<gene>
    <name evidence="1" type="ORF">HPB49_025349</name>
</gene>
<reference evidence="1" key="1">
    <citation type="submission" date="2020-05" db="EMBL/GenBank/DDBJ databases">
        <title>Large-scale comparative analyses of tick genomes elucidate their genetic diversity and vector capacities.</title>
        <authorList>
            <person name="Jia N."/>
            <person name="Wang J."/>
            <person name="Shi W."/>
            <person name="Du L."/>
            <person name="Sun Y."/>
            <person name="Zhan W."/>
            <person name="Jiang J."/>
            <person name="Wang Q."/>
            <person name="Zhang B."/>
            <person name="Ji P."/>
            <person name="Sakyi L.B."/>
            <person name="Cui X."/>
            <person name="Yuan T."/>
            <person name="Jiang B."/>
            <person name="Yang W."/>
            <person name="Lam T.T.-Y."/>
            <person name="Chang Q."/>
            <person name="Ding S."/>
            <person name="Wang X."/>
            <person name="Zhu J."/>
            <person name="Ruan X."/>
            <person name="Zhao L."/>
            <person name="Wei J."/>
            <person name="Que T."/>
            <person name="Du C."/>
            <person name="Cheng J."/>
            <person name="Dai P."/>
            <person name="Han X."/>
            <person name="Huang E."/>
            <person name="Gao Y."/>
            <person name="Liu J."/>
            <person name="Shao H."/>
            <person name="Ye R."/>
            <person name="Li L."/>
            <person name="Wei W."/>
            <person name="Wang X."/>
            <person name="Wang C."/>
            <person name="Yang T."/>
            <person name="Huo Q."/>
            <person name="Li W."/>
            <person name="Guo W."/>
            <person name="Chen H."/>
            <person name="Zhou L."/>
            <person name="Ni X."/>
            <person name="Tian J."/>
            <person name="Zhou Y."/>
            <person name="Sheng Y."/>
            <person name="Liu T."/>
            <person name="Pan Y."/>
            <person name="Xia L."/>
            <person name="Li J."/>
            <person name="Zhao F."/>
            <person name="Cao W."/>
        </authorList>
    </citation>
    <scope>NUCLEOTIDE SEQUENCE</scope>
    <source>
        <strain evidence="1">Dsil-2018</strain>
    </source>
</reference>